<dbReference type="PANTHER" id="PTHR34584">
    <property type="entry name" value="NA(+)/H(+) ANTIPORTER SUBUNIT E1"/>
    <property type="match status" value="1"/>
</dbReference>
<dbReference type="KEGG" id="phm:PSMK_06710"/>
<keyword evidence="8" id="KW-1185">Reference proteome</keyword>
<dbReference type="Pfam" id="PF01899">
    <property type="entry name" value="MNHE"/>
    <property type="match status" value="1"/>
</dbReference>
<accession>I0IC42</accession>
<dbReference type="InterPro" id="IPR002758">
    <property type="entry name" value="Cation_antiport_E"/>
</dbReference>
<dbReference type="eggNOG" id="COG1863">
    <property type="taxonomic scope" value="Bacteria"/>
</dbReference>
<keyword evidence="4" id="KW-0812">Transmembrane</keyword>
<keyword evidence="5" id="KW-1133">Transmembrane helix</keyword>
<keyword evidence="6" id="KW-0472">Membrane</keyword>
<keyword evidence="3" id="KW-1003">Cell membrane</keyword>
<dbReference type="Proteomes" id="UP000007881">
    <property type="component" value="Chromosome"/>
</dbReference>
<dbReference type="PANTHER" id="PTHR34584:SF1">
    <property type="entry name" value="NA(+)_H(+) ANTIPORTER SUBUNIT E1"/>
    <property type="match status" value="1"/>
</dbReference>
<evidence type="ECO:0000256" key="3">
    <source>
        <dbReference type="ARBA" id="ARBA00022475"/>
    </source>
</evidence>
<protein>
    <submittedName>
        <fullName evidence="7">Na(+)/H(+) antiporter subunit E</fullName>
    </submittedName>
</protein>
<name>I0IC42_PHYMF</name>
<evidence type="ECO:0000256" key="2">
    <source>
        <dbReference type="ARBA" id="ARBA00006228"/>
    </source>
</evidence>
<dbReference type="EMBL" id="AP012338">
    <property type="protein sequence ID" value="BAM02830.1"/>
    <property type="molecule type" value="Genomic_DNA"/>
</dbReference>
<gene>
    <name evidence="7" type="primary">mrpE</name>
    <name evidence="7" type="ordered locus">PSMK_06710</name>
</gene>
<comment type="subcellular location">
    <subcellularLocation>
        <location evidence="1">Cell membrane</location>
        <topology evidence="1">Multi-pass membrane protein</topology>
    </subcellularLocation>
</comment>
<dbReference type="RefSeq" id="WP_014436050.1">
    <property type="nucleotide sequence ID" value="NC_017080.1"/>
</dbReference>
<dbReference type="STRING" id="1142394.PSMK_06710"/>
<dbReference type="GO" id="GO:0005886">
    <property type="term" value="C:plasma membrane"/>
    <property type="evidence" value="ECO:0007669"/>
    <property type="project" value="UniProtKB-SubCell"/>
</dbReference>
<comment type="similarity">
    <text evidence="2">Belongs to the CPA3 antiporters (TC 2.A.63) subunit E family.</text>
</comment>
<reference evidence="7 8" key="1">
    <citation type="submission" date="2012-02" db="EMBL/GenBank/DDBJ databases">
        <title>Complete genome sequence of Phycisphaera mikurensis NBRC 102666.</title>
        <authorList>
            <person name="Ankai A."/>
            <person name="Hosoyama A."/>
            <person name="Terui Y."/>
            <person name="Sekine M."/>
            <person name="Fukai R."/>
            <person name="Kato Y."/>
            <person name="Nakamura S."/>
            <person name="Yamada-Narita S."/>
            <person name="Kawakoshi A."/>
            <person name="Fukunaga Y."/>
            <person name="Yamazaki S."/>
            <person name="Fujita N."/>
        </authorList>
    </citation>
    <scope>NUCLEOTIDE SEQUENCE [LARGE SCALE GENOMIC DNA]</scope>
    <source>
        <strain evidence="8">NBRC 102666 / KCTC 22515 / FYK2301M01</strain>
    </source>
</reference>
<evidence type="ECO:0000256" key="5">
    <source>
        <dbReference type="ARBA" id="ARBA00022989"/>
    </source>
</evidence>
<dbReference type="HOGENOM" id="CLU_086615_3_1_0"/>
<proteinExistence type="inferred from homology"/>
<evidence type="ECO:0000256" key="4">
    <source>
        <dbReference type="ARBA" id="ARBA00022692"/>
    </source>
</evidence>
<evidence type="ECO:0000256" key="1">
    <source>
        <dbReference type="ARBA" id="ARBA00004651"/>
    </source>
</evidence>
<evidence type="ECO:0000256" key="6">
    <source>
        <dbReference type="ARBA" id="ARBA00023136"/>
    </source>
</evidence>
<sequence>MLRTFMLNVFLAVLYAGLVGSGHPLDFAIGFAIGFCVIALCQRVAGPGRGVYLHRVWELVRFLGYFMRILIEANLQVAWEVITPRTGCTPRFIRYPVGELSDAEVTTLANAITLTPGTLAIDLCEPRPGDPPGHVLLVHAMYARDRDAAVAELDELKRRMQEEVFDDA</sequence>
<evidence type="ECO:0000313" key="7">
    <source>
        <dbReference type="EMBL" id="BAM02830.1"/>
    </source>
</evidence>
<dbReference type="OrthoDB" id="9800498at2"/>
<organism evidence="7 8">
    <name type="scientific">Phycisphaera mikurensis (strain NBRC 102666 / KCTC 22515 / FYK2301M01)</name>
    <dbReference type="NCBI Taxonomy" id="1142394"/>
    <lineage>
        <taxon>Bacteria</taxon>
        <taxon>Pseudomonadati</taxon>
        <taxon>Planctomycetota</taxon>
        <taxon>Phycisphaerae</taxon>
        <taxon>Phycisphaerales</taxon>
        <taxon>Phycisphaeraceae</taxon>
        <taxon>Phycisphaera</taxon>
    </lineage>
</organism>
<dbReference type="PIRSF" id="PIRSF019239">
    <property type="entry name" value="MrpE"/>
    <property type="match status" value="1"/>
</dbReference>
<dbReference type="GO" id="GO:0008324">
    <property type="term" value="F:monoatomic cation transmembrane transporter activity"/>
    <property type="evidence" value="ECO:0007669"/>
    <property type="project" value="InterPro"/>
</dbReference>
<evidence type="ECO:0000313" key="8">
    <source>
        <dbReference type="Proteomes" id="UP000007881"/>
    </source>
</evidence>
<dbReference type="AlphaFoldDB" id="I0IC42"/>